<reference evidence="6 7" key="1">
    <citation type="submission" date="2021-06" db="EMBL/GenBank/DDBJ databases">
        <authorList>
            <person name="Palmer J.M."/>
        </authorList>
    </citation>
    <scope>NUCLEOTIDE SEQUENCE [LARGE SCALE GENOMIC DNA]</scope>
    <source>
        <strain evidence="6 7">MEX-2019</strain>
        <tissue evidence="6">Muscle</tissue>
    </source>
</reference>
<dbReference type="Pfam" id="PF07686">
    <property type="entry name" value="V-set"/>
    <property type="match status" value="1"/>
</dbReference>
<dbReference type="SMART" id="SM00406">
    <property type="entry name" value="IGv"/>
    <property type="match status" value="1"/>
</dbReference>
<feature type="domain" description="Ig-like" evidence="5">
    <location>
        <begin position="32"/>
        <end position="133"/>
    </location>
</feature>
<dbReference type="InterPro" id="IPR007110">
    <property type="entry name" value="Ig-like_dom"/>
</dbReference>
<proteinExistence type="predicted"/>
<keyword evidence="4" id="KW-0732">Signal</keyword>
<dbReference type="Proteomes" id="UP001311232">
    <property type="component" value="Unassembled WGS sequence"/>
</dbReference>
<evidence type="ECO:0000313" key="7">
    <source>
        <dbReference type="Proteomes" id="UP001311232"/>
    </source>
</evidence>
<keyword evidence="2" id="KW-1015">Disulfide bond</keyword>
<keyword evidence="1" id="KW-0677">Repeat</keyword>
<dbReference type="Pfam" id="PF13927">
    <property type="entry name" value="Ig_3"/>
    <property type="match status" value="2"/>
</dbReference>
<evidence type="ECO:0000313" key="6">
    <source>
        <dbReference type="EMBL" id="KAK5623484.1"/>
    </source>
</evidence>
<evidence type="ECO:0000256" key="3">
    <source>
        <dbReference type="ARBA" id="ARBA00023319"/>
    </source>
</evidence>
<evidence type="ECO:0000256" key="4">
    <source>
        <dbReference type="SAM" id="SignalP"/>
    </source>
</evidence>
<evidence type="ECO:0000256" key="1">
    <source>
        <dbReference type="ARBA" id="ARBA00022737"/>
    </source>
</evidence>
<dbReference type="FunFam" id="2.60.40.10:FF:000032">
    <property type="entry name" value="palladin isoform X1"/>
    <property type="match status" value="1"/>
</dbReference>
<keyword evidence="7" id="KW-1185">Reference proteome</keyword>
<dbReference type="AlphaFoldDB" id="A0AAV9SRP9"/>
<dbReference type="InterPro" id="IPR003599">
    <property type="entry name" value="Ig_sub"/>
</dbReference>
<evidence type="ECO:0000256" key="2">
    <source>
        <dbReference type="ARBA" id="ARBA00023157"/>
    </source>
</evidence>
<dbReference type="EMBL" id="JAHHUM010000027">
    <property type="protein sequence ID" value="KAK5623484.1"/>
    <property type="molecule type" value="Genomic_DNA"/>
</dbReference>
<accession>A0AAV9SRP9</accession>
<gene>
    <name evidence="6" type="ORF">CRENBAI_013418</name>
</gene>
<feature type="domain" description="Ig-like" evidence="5">
    <location>
        <begin position="157"/>
        <end position="239"/>
    </location>
</feature>
<dbReference type="InterPro" id="IPR036179">
    <property type="entry name" value="Ig-like_dom_sf"/>
</dbReference>
<dbReference type="SUPFAM" id="SSF48726">
    <property type="entry name" value="Immunoglobulin"/>
    <property type="match status" value="3"/>
</dbReference>
<dbReference type="Gene3D" id="2.60.40.10">
    <property type="entry name" value="Immunoglobulins"/>
    <property type="match status" value="3"/>
</dbReference>
<feature type="chain" id="PRO_5043552822" description="Ig-like domain-containing protein" evidence="4">
    <location>
        <begin position="20"/>
        <end position="289"/>
    </location>
</feature>
<dbReference type="InterPro" id="IPR003598">
    <property type="entry name" value="Ig_sub2"/>
</dbReference>
<comment type="caution">
    <text evidence="6">The sequence shown here is derived from an EMBL/GenBank/DDBJ whole genome shotgun (WGS) entry which is preliminary data.</text>
</comment>
<dbReference type="PANTHER" id="PTHR44170:SF48">
    <property type="entry name" value="PROTEIN TURTLE HOMOLOG A"/>
    <property type="match status" value="1"/>
</dbReference>
<dbReference type="InterPro" id="IPR013783">
    <property type="entry name" value="Ig-like_fold"/>
</dbReference>
<keyword evidence="3" id="KW-0393">Immunoglobulin domain</keyword>
<dbReference type="PANTHER" id="PTHR44170">
    <property type="entry name" value="PROTEIN SIDEKICK"/>
    <property type="match status" value="1"/>
</dbReference>
<feature type="signal peptide" evidence="4">
    <location>
        <begin position="1"/>
        <end position="19"/>
    </location>
</feature>
<protein>
    <recommendedName>
        <fullName evidence="5">Ig-like domain-containing protein</fullName>
    </recommendedName>
</protein>
<dbReference type="SMART" id="SM00408">
    <property type="entry name" value="IGc2"/>
    <property type="match status" value="2"/>
</dbReference>
<sequence length="289" mass="31254">MWSLIMMMMMMCWTEQGSSSSGGRDGGKGNLPVSHRLNMLQIVVKSEVHGKVGDSVDLDCSFLPSGPQSGSSASLHVVEWVRQGLDIPVLIKFGSYAPRVHPNFEGRVSLVRTTTLRLERLQLDDQGLYDCRILLLDKPADEVQSSNWTLLSVTAPPTFTKAPPPSIQALVGSRLSLDCAANGNPTPTITWLKDGRVIARANYQGGVLSLPAVTTRSAGLYACHASNSEGNVSRVTEVKIKGPPAIIVPPENTTLNMSQNALLQCQAVADPPNMTYVWQKGGENVHHIE</sequence>
<evidence type="ECO:0000259" key="5">
    <source>
        <dbReference type="PROSITE" id="PS50835"/>
    </source>
</evidence>
<dbReference type="PROSITE" id="PS50835">
    <property type="entry name" value="IG_LIKE"/>
    <property type="match status" value="3"/>
</dbReference>
<feature type="domain" description="Ig-like" evidence="5">
    <location>
        <begin position="244"/>
        <end position="289"/>
    </location>
</feature>
<dbReference type="InterPro" id="IPR013106">
    <property type="entry name" value="Ig_V-set"/>
</dbReference>
<name>A0AAV9SRP9_9TELE</name>
<organism evidence="6 7">
    <name type="scientific">Crenichthys baileyi</name>
    <name type="common">White River springfish</name>
    <dbReference type="NCBI Taxonomy" id="28760"/>
    <lineage>
        <taxon>Eukaryota</taxon>
        <taxon>Metazoa</taxon>
        <taxon>Chordata</taxon>
        <taxon>Craniata</taxon>
        <taxon>Vertebrata</taxon>
        <taxon>Euteleostomi</taxon>
        <taxon>Actinopterygii</taxon>
        <taxon>Neopterygii</taxon>
        <taxon>Teleostei</taxon>
        <taxon>Neoteleostei</taxon>
        <taxon>Acanthomorphata</taxon>
        <taxon>Ovalentaria</taxon>
        <taxon>Atherinomorphae</taxon>
        <taxon>Cyprinodontiformes</taxon>
        <taxon>Goodeidae</taxon>
        <taxon>Crenichthys</taxon>
    </lineage>
</organism>
<dbReference type="SMART" id="SM00409">
    <property type="entry name" value="IG"/>
    <property type="match status" value="2"/>
</dbReference>
<dbReference type="GO" id="GO:0098609">
    <property type="term" value="P:cell-cell adhesion"/>
    <property type="evidence" value="ECO:0007669"/>
    <property type="project" value="TreeGrafter"/>
</dbReference>